<feature type="domain" description="RGS" evidence="23">
    <location>
        <begin position="259"/>
        <end position="359"/>
    </location>
</feature>
<evidence type="ECO:0000256" key="22">
    <source>
        <dbReference type="SAM" id="MobiDB-lite"/>
    </source>
</evidence>
<evidence type="ECO:0000259" key="24">
    <source>
        <dbReference type="PROSITE" id="PS50898"/>
    </source>
</evidence>
<dbReference type="GO" id="GO:0007616">
    <property type="term" value="P:long-term memory"/>
    <property type="evidence" value="ECO:0007669"/>
    <property type="project" value="Ensembl"/>
</dbReference>
<dbReference type="InterPro" id="IPR046992">
    <property type="entry name" value="RBD1_RGS14"/>
</dbReference>
<dbReference type="GO" id="GO:0060291">
    <property type="term" value="P:long-term synaptic potentiation"/>
    <property type="evidence" value="ECO:0007669"/>
    <property type="project" value="Ensembl"/>
</dbReference>
<evidence type="ECO:0000256" key="8">
    <source>
        <dbReference type="ARBA" id="ARBA00022490"/>
    </source>
</evidence>
<evidence type="ECO:0000256" key="4">
    <source>
        <dbReference type="ARBA" id="ARBA00004322"/>
    </source>
</evidence>
<feature type="compositionally biased region" description="Low complexity" evidence="22">
    <location>
        <begin position="460"/>
        <end position="475"/>
    </location>
</feature>
<comment type="subcellular location">
    <subcellularLocation>
        <location evidence="1">Cell membrane</location>
    </subcellularLocation>
    <subcellularLocation>
        <location evidence="2">Cell projection</location>
        <location evidence="2">Dendrite</location>
    </subcellularLocation>
    <subcellularLocation>
        <location evidence="3">Cytoplasm</location>
        <location evidence="3">Cytoskeleton</location>
        <location evidence="3">Microtubule organizing center</location>
        <location evidence="3">Centrosome</location>
    </subcellularLocation>
    <subcellularLocation>
        <location evidence="5">Cytoplasm</location>
        <location evidence="5">Cytoskeleton</location>
        <location evidence="5">Spindle pole</location>
    </subcellularLocation>
    <subcellularLocation>
        <location evidence="4">Nucleus</location>
        <location evidence="4">PML body</location>
    </subcellularLocation>
    <subcellularLocation>
        <location evidence="20">Postsynaptic density</location>
    </subcellularLocation>
</comment>
<dbReference type="GO" id="GO:0005092">
    <property type="term" value="F:GDP-dissociation inhibitor activity"/>
    <property type="evidence" value="ECO:0007669"/>
    <property type="project" value="Ensembl"/>
</dbReference>
<feature type="region of interest" description="Disordered" evidence="22">
    <location>
        <begin position="636"/>
        <end position="660"/>
    </location>
</feature>
<evidence type="ECO:0000256" key="12">
    <source>
        <dbReference type="ARBA" id="ARBA00022701"/>
    </source>
</evidence>
<dbReference type="InterPro" id="IPR044926">
    <property type="entry name" value="RGS_subdomain_2"/>
</dbReference>
<evidence type="ECO:0000256" key="3">
    <source>
        <dbReference type="ARBA" id="ARBA00004300"/>
    </source>
</evidence>
<evidence type="ECO:0000256" key="13">
    <source>
        <dbReference type="ARBA" id="ARBA00022737"/>
    </source>
</evidence>
<dbReference type="GO" id="GO:0014069">
    <property type="term" value="C:postsynaptic density"/>
    <property type="evidence" value="ECO:0007669"/>
    <property type="project" value="UniProtKB-SubCell"/>
</dbReference>
<feature type="region of interest" description="Disordered" evidence="22">
    <location>
        <begin position="460"/>
        <end position="482"/>
    </location>
</feature>
<evidence type="ECO:0000256" key="2">
    <source>
        <dbReference type="ARBA" id="ARBA00004279"/>
    </source>
</evidence>
<dbReference type="PANTHER" id="PTHR45945:SF2">
    <property type="entry name" value="REGULATOR OF G-PROTEIN SIGNALING 14"/>
    <property type="match status" value="1"/>
</dbReference>
<feature type="region of interest" description="Disordered" evidence="22">
    <location>
        <begin position="369"/>
        <end position="444"/>
    </location>
</feature>
<keyword evidence="15" id="KW-0472">Membrane</keyword>
<keyword evidence="26" id="KW-1185">Reference proteome</keyword>
<dbReference type="GO" id="GO:0008017">
    <property type="term" value="F:microtubule binding"/>
    <property type="evidence" value="ECO:0007669"/>
    <property type="project" value="Ensembl"/>
</dbReference>
<dbReference type="InterPro" id="IPR046995">
    <property type="entry name" value="RGS10/12/14-like"/>
</dbReference>
<evidence type="ECO:0000313" key="25">
    <source>
        <dbReference type="Ensembl" id="ENSCPRP00005020593.1"/>
    </source>
</evidence>
<dbReference type="PRINTS" id="PR01301">
    <property type="entry name" value="RGSPROTEIN"/>
</dbReference>
<dbReference type="Gene3D" id="1.10.167.10">
    <property type="entry name" value="Regulator of G-protein Signalling 4, domain 2"/>
    <property type="match status" value="1"/>
</dbReference>
<keyword evidence="14" id="KW-0770">Synapse</keyword>
<dbReference type="GO" id="GO:0000922">
    <property type="term" value="C:spindle pole"/>
    <property type="evidence" value="ECO:0007669"/>
    <property type="project" value="UniProtKB-SubCell"/>
</dbReference>
<keyword evidence="11" id="KW-0734">Signal transduction inhibitor</keyword>
<evidence type="ECO:0000256" key="20">
    <source>
        <dbReference type="ARBA" id="ARBA00034105"/>
    </source>
</evidence>
<dbReference type="InterPro" id="IPR024066">
    <property type="entry name" value="RGS_subdom1/3"/>
</dbReference>
<dbReference type="GO" id="GO:0007059">
    <property type="term" value="P:chromosome segregation"/>
    <property type="evidence" value="ECO:0007669"/>
    <property type="project" value="Ensembl"/>
</dbReference>
<reference evidence="25" key="2">
    <citation type="submission" date="2025-09" db="UniProtKB">
        <authorList>
            <consortium name="Ensembl"/>
        </authorList>
    </citation>
    <scope>IDENTIFICATION</scope>
</reference>
<dbReference type="GO" id="GO:0010070">
    <property type="term" value="P:zygote asymmetric cell division"/>
    <property type="evidence" value="ECO:0007669"/>
    <property type="project" value="Ensembl"/>
</dbReference>
<dbReference type="FunFam" id="1.10.167.10:FF:000001">
    <property type="entry name" value="Putative regulator of g-protein signaling 12"/>
    <property type="match status" value="1"/>
</dbReference>
<dbReference type="Proteomes" id="UP000594220">
    <property type="component" value="Unplaced"/>
</dbReference>
<evidence type="ECO:0000256" key="19">
    <source>
        <dbReference type="ARBA" id="ARBA00023306"/>
    </source>
</evidence>
<keyword evidence="17" id="KW-0539">Nucleus</keyword>
<dbReference type="InterPro" id="IPR003116">
    <property type="entry name" value="RBD_dom"/>
</dbReference>
<keyword evidence="19" id="KW-0131">Cell cycle</keyword>
<evidence type="ECO:0000256" key="9">
    <source>
        <dbReference type="ARBA" id="ARBA00022553"/>
    </source>
</evidence>
<dbReference type="GO" id="GO:0007165">
    <property type="term" value="P:signal transduction"/>
    <property type="evidence" value="ECO:0007669"/>
    <property type="project" value="InterPro"/>
</dbReference>
<dbReference type="FunFam" id="3.10.20.90:FF:000145">
    <property type="entry name" value="regulator of G-protein signaling 14 isoform X1"/>
    <property type="match status" value="1"/>
</dbReference>
<dbReference type="GO" id="GO:0000278">
    <property type="term" value="P:mitotic cell cycle"/>
    <property type="evidence" value="ECO:0007669"/>
    <property type="project" value="Ensembl"/>
</dbReference>
<dbReference type="InterPro" id="IPR016137">
    <property type="entry name" value="RGS"/>
</dbReference>
<dbReference type="Gene3D" id="3.10.20.90">
    <property type="entry name" value="Phosphatidylinositol 3-kinase Catalytic Subunit, Chain A, domain 1"/>
    <property type="match status" value="2"/>
</dbReference>
<dbReference type="PROSITE" id="PS50877">
    <property type="entry name" value="GOLOCO"/>
    <property type="match status" value="1"/>
</dbReference>
<dbReference type="GO" id="GO:0005737">
    <property type="term" value="C:cytoplasm"/>
    <property type="evidence" value="ECO:0007669"/>
    <property type="project" value="Ensembl"/>
</dbReference>
<sequence>MPWGMAVLVARLGEQGPDLQQLDPKSQGLLQTWKGSSLQPGGAWPGTCMGGTLGLAVSSPWDDPLRAAHVPRALPWPWDSHPAAPGMSPLHQGESAAHLAGASSHGQPHSWARCAASTLCATPCPGWGTGRAQGLPWEGVGPIPGVEASASPPLSCPPSPSCACLGVAAQSIRPFPIGAAARPQGHTAGSAHPVARGSMPVGTCLAQPALHQPHAHSPCPLAGTRWCPAGCLSCLHCNGRVQLSFLTSPLWFCRASPRLLEEFLKKEFSAENVYFWQACERFQQIPASNTQQLAQDARRIYDEFLSSHAVSPVNIDRQAWIGEDVLATPTPDMFQLQQLQIFNLMKFDSYARFVKSPLYQACAKAESGGLPLPDLRPHPRSGSPTLDLGKKTKLKPGKSLPLGVEAAGSGASTARSPRRSFRKGERREPSWADGGDGMGLWRESQGSLNSSASLDLGFLSSSSSSLPSSGPSSRPEGPRQSLGGAEPMKYCCVYLPDGTASLAAVRPGLSVRDMLAGICEKRGFHLPDIKVYLVGNEQKALALDQESSVLSDKEVKLENRIGFELEIASVGKSVRIMAKATKSLREALQPILGKYGLAMEPMKLRQEGEPSALDLERLVSTVAGQKLILEAGAGAKAAGTGPTSASSSPVKREESSRDDAEAELLLELPAGLPRSRAVAAKNLNRRTYDLEGLVELLNRVQSCRVNDQRGLLSKEDLVLPAFLQLPVPAADALLCPAEPGPELPSPPERR</sequence>
<evidence type="ECO:0000256" key="14">
    <source>
        <dbReference type="ARBA" id="ARBA00023018"/>
    </source>
</evidence>
<evidence type="ECO:0000256" key="1">
    <source>
        <dbReference type="ARBA" id="ARBA00004236"/>
    </source>
</evidence>
<dbReference type="GO" id="GO:0032794">
    <property type="term" value="F:GTPase activating protein binding"/>
    <property type="evidence" value="ECO:0007669"/>
    <property type="project" value="Ensembl"/>
</dbReference>
<dbReference type="InterPro" id="IPR003109">
    <property type="entry name" value="GoLoco_motif"/>
</dbReference>
<feature type="compositionally biased region" description="Low complexity" evidence="22">
    <location>
        <begin position="95"/>
        <end position="104"/>
    </location>
</feature>
<keyword evidence="7" id="KW-1003">Cell membrane</keyword>
<accession>A0A7M4FBT1</accession>
<dbReference type="GO" id="GO:0007051">
    <property type="term" value="P:spindle organization"/>
    <property type="evidence" value="ECO:0007669"/>
    <property type="project" value="Ensembl"/>
</dbReference>
<feature type="compositionally biased region" description="Low complexity" evidence="22">
    <location>
        <begin position="636"/>
        <end position="649"/>
    </location>
</feature>
<keyword evidence="12" id="KW-0493">Microtubule</keyword>
<evidence type="ECO:0000256" key="21">
    <source>
        <dbReference type="ARBA" id="ARBA00069200"/>
    </source>
</evidence>
<gene>
    <name evidence="25" type="primary">RGS14</name>
</gene>
<dbReference type="InterPro" id="IPR036305">
    <property type="entry name" value="RGS_sf"/>
</dbReference>
<dbReference type="GO" id="GO:0016605">
    <property type="term" value="C:PML body"/>
    <property type="evidence" value="ECO:0007669"/>
    <property type="project" value="UniProtKB-SubCell"/>
</dbReference>
<protein>
    <recommendedName>
        <fullName evidence="21">Regulator of G-protein signaling 14</fullName>
    </recommendedName>
</protein>
<evidence type="ECO:0000313" key="26">
    <source>
        <dbReference type="Proteomes" id="UP000594220"/>
    </source>
</evidence>
<organism evidence="25 26">
    <name type="scientific">Crocodylus porosus</name>
    <name type="common">Saltwater crocodile</name>
    <name type="synonym">Estuarine crocodile</name>
    <dbReference type="NCBI Taxonomy" id="8502"/>
    <lineage>
        <taxon>Eukaryota</taxon>
        <taxon>Metazoa</taxon>
        <taxon>Chordata</taxon>
        <taxon>Craniata</taxon>
        <taxon>Vertebrata</taxon>
        <taxon>Euteleostomi</taxon>
        <taxon>Archelosauria</taxon>
        <taxon>Archosauria</taxon>
        <taxon>Crocodylia</taxon>
        <taxon>Longirostres</taxon>
        <taxon>Crocodylidae</taxon>
        <taxon>Crocodylus</taxon>
    </lineage>
</organism>
<dbReference type="GO" id="GO:0005874">
    <property type="term" value="C:microtubule"/>
    <property type="evidence" value="ECO:0007669"/>
    <property type="project" value="UniProtKB-KW"/>
</dbReference>
<dbReference type="GO" id="GO:0045744">
    <property type="term" value="P:negative regulation of G protein-coupled receptor signaling pathway"/>
    <property type="evidence" value="ECO:0007669"/>
    <property type="project" value="Ensembl"/>
</dbReference>
<dbReference type="Ensembl" id="ENSCPRT00005024050.1">
    <property type="protein sequence ID" value="ENSCPRP00005020593.1"/>
    <property type="gene ID" value="ENSCPRG00005014305.1"/>
</dbReference>
<evidence type="ECO:0000256" key="18">
    <source>
        <dbReference type="ARBA" id="ARBA00023273"/>
    </source>
</evidence>
<evidence type="ECO:0000256" key="10">
    <source>
        <dbReference type="ARBA" id="ARBA00022618"/>
    </source>
</evidence>
<evidence type="ECO:0000259" key="23">
    <source>
        <dbReference type="PROSITE" id="PS50132"/>
    </source>
</evidence>
<evidence type="ECO:0000256" key="16">
    <source>
        <dbReference type="ARBA" id="ARBA00023212"/>
    </source>
</evidence>
<keyword evidence="18" id="KW-0966">Cell projection</keyword>
<feature type="domain" description="RBD" evidence="24">
    <location>
        <begin position="489"/>
        <end position="560"/>
    </location>
</feature>
<dbReference type="GO" id="GO:0005096">
    <property type="term" value="F:GTPase activator activity"/>
    <property type="evidence" value="ECO:0007669"/>
    <property type="project" value="UniProtKB-KW"/>
</dbReference>
<reference evidence="25" key="1">
    <citation type="submission" date="2025-08" db="UniProtKB">
        <authorList>
            <consortium name="Ensembl"/>
        </authorList>
    </citation>
    <scope>IDENTIFICATION</scope>
</reference>
<dbReference type="GO" id="GO:0005813">
    <property type="term" value="C:centrosome"/>
    <property type="evidence" value="ECO:0007669"/>
    <property type="project" value="UniProtKB-SubCell"/>
</dbReference>
<dbReference type="SMART" id="SM00455">
    <property type="entry name" value="RBD"/>
    <property type="match status" value="2"/>
</dbReference>
<dbReference type="PANTHER" id="PTHR45945">
    <property type="entry name" value="REGULATOR OF G-PROTEIN SIGNALING LOCO"/>
    <property type="match status" value="1"/>
</dbReference>
<feature type="domain" description="RBD" evidence="24">
    <location>
        <begin position="562"/>
        <end position="632"/>
    </location>
</feature>
<dbReference type="PROSITE" id="PS50132">
    <property type="entry name" value="RGS"/>
    <property type="match status" value="1"/>
</dbReference>
<dbReference type="GO" id="GO:0098978">
    <property type="term" value="C:glutamatergic synapse"/>
    <property type="evidence" value="ECO:0007669"/>
    <property type="project" value="Ensembl"/>
</dbReference>
<dbReference type="AlphaFoldDB" id="A0A7M4FBT1"/>
<dbReference type="InterPro" id="IPR029071">
    <property type="entry name" value="Ubiquitin-like_domsf"/>
</dbReference>
<evidence type="ECO:0000256" key="6">
    <source>
        <dbReference type="ARBA" id="ARBA00022468"/>
    </source>
</evidence>
<dbReference type="GO" id="GO:0031914">
    <property type="term" value="P:negative regulation of synaptic plasticity"/>
    <property type="evidence" value="ECO:0007669"/>
    <property type="project" value="Ensembl"/>
</dbReference>
<feature type="region of interest" description="Disordered" evidence="22">
    <location>
        <begin position="84"/>
        <end position="104"/>
    </location>
</feature>
<dbReference type="GO" id="GO:0006913">
    <property type="term" value="P:nucleocytoplasmic transport"/>
    <property type="evidence" value="ECO:0007669"/>
    <property type="project" value="Ensembl"/>
</dbReference>
<dbReference type="GO" id="GO:0007612">
    <property type="term" value="P:learning"/>
    <property type="evidence" value="ECO:0007669"/>
    <property type="project" value="Ensembl"/>
</dbReference>
<dbReference type="SUPFAM" id="SSF48097">
    <property type="entry name" value="Regulator of G-protein signaling, RGS"/>
    <property type="match status" value="1"/>
</dbReference>
<evidence type="ECO:0000256" key="17">
    <source>
        <dbReference type="ARBA" id="ARBA00023242"/>
    </source>
</evidence>
<name>A0A7M4FBT1_CROPO</name>
<dbReference type="Pfam" id="PF00615">
    <property type="entry name" value="RGS"/>
    <property type="match status" value="1"/>
</dbReference>
<dbReference type="SMART" id="SM00390">
    <property type="entry name" value="GoLoco"/>
    <property type="match status" value="1"/>
</dbReference>
<dbReference type="GO" id="GO:0043197">
    <property type="term" value="C:dendritic spine"/>
    <property type="evidence" value="ECO:0007669"/>
    <property type="project" value="Ensembl"/>
</dbReference>
<dbReference type="Gene3D" id="1.10.196.10">
    <property type="match status" value="1"/>
</dbReference>
<feature type="compositionally biased region" description="Basic and acidic residues" evidence="22">
    <location>
        <begin position="650"/>
        <end position="659"/>
    </location>
</feature>
<evidence type="ECO:0000256" key="15">
    <source>
        <dbReference type="ARBA" id="ARBA00023136"/>
    </source>
</evidence>
<dbReference type="PROSITE" id="PS50898">
    <property type="entry name" value="RBD"/>
    <property type="match status" value="2"/>
</dbReference>
<keyword evidence="6" id="KW-0343">GTPase activation</keyword>
<dbReference type="GeneTree" id="ENSGT00940000161364"/>
<dbReference type="SUPFAM" id="SSF54236">
    <property type="entry name" value="Ubiquitin-like"/>
    <property type="match status" value="2"/>
</dbReference>
<dbReference type="GO" id="GO:0005886">
    <property type="term" value="C:plasma membrane"/>
    <property type="evidence" value="ECO:0007669"/>
    <property type="project" value="UniProtKB-SubCell"/>
</dbReference>
<keyword evidence="10" id="KW-0132">Cell division</keyword>
<evidence type="ECO:0000256" key="7">
    <source>
        <dbReference type="ARBA" id="ARBA00022475"/>
    </source>
</evidence>
<keyword evidence="16" id="KW-0206">Cytoskeleton</keyword>
<proteinExistence type="predicted"/>
<dbReference type="CDD" id="cd17137">
    <property type="entry name" value="RBD1_RGS14"/>
    <property type="match status" value="1"/>
</dbReference>
<dbReference type="SMART" id="SM00315">
    <property type="entry name" value="RGS"/>
    <property type="match status" value="1"/>
</dbReference>
<keyword evidence="9" id="KW-0597">Phosphoprotein</keyword>
<dbReference type="Pfam" id="PF02196">
    <property type="entry name" value="RBD"/>
    <property type="match status" value="1"/>
</dbReference>
<keyword evidence="8" id="KW-0963">Cytoplasm</keyword>
<evidence type="ECO:0000256" key="11">
    <source>
        <dbReference type="ARBA" id="ARBA00022700"/>
    </source>
</evidence>
<keyword evidence="13" id="KW-0677">Repeat</keyword>
<evidence type="ECO:0000256" key="5">
    <source>
        <dbReference type="ARBA" id="ARBA00004647"/>
    </source>
</evidence>